<dbReference type="AlphaFoldDB" id="A0A0G0CX93"/>
<dbReference type="Proteomes" id="UP000186383">
    <property type="component" value="Unassembled WGS sequence"/>
</dbReference>
<reference evidence="1 2" key="1">
    <citation type="journal article" date="2015" name="Nature">
        <title>rRNA introns, odd ribosomes, and small enigmatic genomes across a large radiation of phyla.</title>
        <authorList>
            <person name="Brown C.T."/>
            <person name="Hug L.A."/>
            <person name="Thomas B.C."/>
            <person name="Sharon I."/>
            <person name="Castelle C.J."/>
            <person name="Singh A."/>
            <person name="Wilkins M.J."/>
            <person name="Williams K.H."/>
            <person name="Banfield J.F."/>
        </authorList>
    </citation>
    <scope>NUCLEOTIDE SEQUENCE [LARGE SCALE GENOMIC DNA]</scope>
</reference>
<sequence length="85" mass="9428">MLQLYIMKVGKVTHYYDNLGVAIVELKATLKVGDKIKFEGHGADFEQEVGSLQIDHEKVEKASAGKVVGLKTKQKVREGTEVKKV</sequence>
<accession>A0A0G0CX93</accession>
<dbReference type="InterPro" id="IPR009000">
    <property type="entry name" value="Transl_B-barrel_sf"/>
</dbReference>
<name>A0A0G0CX93_9BACT</name>
<dbReference type="SUPFAM" id="SSF50447">
    <property type="entry name" value="Translation proteins"/>
    <property type="match status" value="1"/>
</dbReference>
<protein>
    <recommendedName>
        <fullName evidence="3">Translation elongation factor-like protein</fullName>
    </recommendedName>
</protein>
<organism evidence="1 2">
    <name type="scientific">Candidatus Nomurabacteria bacterium GW2011_GWA1_35_8</name>
    <dbReference type="NCBI Taxonomy" id="1618727"/>
    <lineage>
        <taxon>Bacteria</taxon>
        <taxon>Candidatus Nomuraibacteriota</taxon>
    </lineage>
</organism>
<proteinExistence type="predicted"/>
<dbReference type="Gene3D" id="2.40.30.10">
    <property type="entry name" value="Translation factors"/>
    <property type="match status" value="1"/>
</dbReference>
<comment type="caution">
    <text evidence="1">The sequence shown here is derived from an EMBL/GenBank/DDBJ whole genome shotgun (WGS) entry which is preliminary data.</text>
</comment>
<evidence type="ECO:0008006" key="3">
    <source>
        <dbReference type="Google" id="ProtNLM"/>
    </source>
</evidence>
<dbReference type="EMBL" id="LBQW01000010">
    <property type="protein sequence ID" value="KKP85693.1"/>
    <property type="molecule type" value="Genomic_DNA"/>
</dbReference>
<evidence type="ECO:0000313" key="1">
    <source>
        <dbReference type="EMBL" id="KKP85693.1"/>
    </source>
</evidence>
<gene>
    <name evidence="1" type="ORF">UR88_C0010G0015</name>
</gene>
<evidence type="ECO:0000313" key="2">
    <source>
        <dbReference type="Proteomes" id="UP000186383"/>
    </source>
</evidence>